<keyword evidence="2" id="KW-1185">Reference proteome</keyword>
<evidence type="ECO:0000313" key="1">
    <source>
        <dbReference type="EMBL" id="KAI4472036.1"/>
    </source>
</evidence>
<dbReference type="EMBL" id="CM043015">
    <property type="protein sequence ID" value="KAI4472036.1"/>
    <property type="molecule type" value="Genomic_DNA"/>
</dbReference>
<sequence length="286" mass="33464">MDNCQGSGHPKISTIQDDERLVEQIQEHPFETANEAVRNTGFPGCLRTAQRRIREVGLRSCVAVNKTFLTPAWKEERIGFALQYLGRQHFWNNVIYTDEKMFQSWYNGKVKVYRPPGTRFQNKYINKVRTNPRFSINVWGWLSARGMGILWHIENRLNSDVYINILENVMLPSVTVLYPDRNFALLQDNCPVHNSRRTRQWLNRNNISVLDFPRYSGDLNIIENVWGLMVRNIAKQNIHIQNQEQLSELVQAAWENIPEEFLINLVHSMPQRIAAVLNARGENIKY</sequence>
<dbReference type="Proteomes" id="UP001056778">
    <property type="component" value="Chromosome 1"/>
</dbReference>
<organism evidence="1 2">
    <name type="scientific">Holotrichia oblita</name>
    <name type="common">Chafer beetle</name>
    <dbReference type="NCBI Taxonomy" id="644536"/>
    <lineage>
        <taxon>Eukaryota</taxon>
        <taxon>Metazoa</taxon>
        <taxon>Ecdysozoa</taxon>
        <taxon>Arthropoda</taxon>
        <taxon>Hexapoda</taxon>
        <taxon>Insecta</taxon>
        <taxon>Pterygota</taxon>
        <taxon>Neoptera</taxon>
        <taxon>Endopterygota</taxon>
        <taxon>Coleoptera</taxon>
        <taxon>Polyphaga</taxon>
        <taxon>Scarabaeiformia</taxon>
        <taxon>Scarabaeidae</taxon>
        <taxon>Melolonthinae</taxon>
        <taxon>Holotrichia</taxon>
    </lineage>
</organism>
<name>A0ACB9TZ07_HOLOL</name>
<proteinExistence type="predicted"/>
<accession>A0ACB9TZ07</accession>
<gene>
    <name evidence="1" type="ORF">MML48_1g20016</name>
</gene>
<protein>
    <submittedName>
        <fullName evidence="1">Transposable element-related</fullName>
    </submittedName>
</protein>
<evidence type="ECO:0000313" key="2">
    <source>
        <dbReference type="Proteomes" id="UP001056778"/>
    </source>
</evidence>
<comment type="caution">
    <text evidence="1">The sequence shown here is derived from an EMBL/GenBank/DDBJ whole genome shotgun (WGS) entry which is preliminary data.</text>
</comment>
<reference evidence="1" key="1">
    <citation type="submission" date="2022-04" db="EMBL/GenBank/DDBJ databases">
        <title>Chromosome-scale genome assembly of Holotrichia oblita Faldermann.</title>
        <authorList>
            <person name="Rongchong L."/>
        </authorList>
    </citation>
    <scope>NUCLEOTIDE SEQUENCE</scope>
    <source>
        <strain evidence="1">81SQS9</strain>
    </source>
</reference>